<dbReference type="EMBL" id="LT670817">
    <property type="protein sequence ID" value="SHG81231.1"/>
    <property type="molecule type" value="Genomic_DNA"/>
</dbReference>
<sequence length="214" mass="24193">MLTLWDFLALALIALLVVAAITHAIRQAGKKPTPSKDVTLDAMMARVAATGWHFALEGNGYRIWHVNDFAGIKRELVAGTDYNYVAVYLHALGCLNRDETFAGCKPRYIPVDAHDDFGKPRDRLVHRAEWLYRRGALTDFDIRRVVIDVLVRDEVDHPAFHALLPLARALRPRGRRSRDGWTGCRSRPAETNLTGQPHCALSRFRTQCNLPSIR</sequence>
<accession>A0A1M5MVC9</accession>
<protein>
    <submittedName>
        <fullName evidence="1">Uncharacterized protein</fullName>
    </submittedName>
</protein>
<dbReference type="AlphaFoldDB" id="A0A1M5MVC9"/>
<name>A0A1M5MVC9_9BRAD</name>
<reference evidence="1 2" key="1">
    <citation type="submission" date="2016-11" db="EMBL/GenBank/DDBJ databases">
        <authorList>
            <person name="Jaros S."/>
            <person name="Januszkiewicz K."/>
            <person name="Wedrychowicz H."/>
        </authorList>
    </citation>
    <scope>NUCLEOTIDE SEQUENCE [LARGE SCALE GENOMIC DNA]</scope>
    <source>
        <strain evidence="1 2">GAS138</strain>
    </source>
</reference>
<evidence type="ECO:0000313" key="2">
    <source>
        <dbReference type="Proteomes" id="UP000189796"/>
    </source>
</evidence>
<evidence type="ECO:0000313" key="1">
    <source>
        <dbReference type="EMBL" id="SHG81231.1"/>
    </source>
</evidence>
<gene>
    <name evidence="1" type="ORF">SAMN05443248_2740</name>
</gene>
<dbReference type="RefSeq" id="WP_079601679.1">
    <property type="nucleotide sequence ID" value="NZ_LT670817.1"/>
</dbReference>
<proteinExistence type="predicted"/>
<organism evidence="1 2">
    <name type="scientific">Bradyrhizobium erythrophlei</name>
    <dbReference type="NCBI Taxonomy" id="1437360"/>
    <lineage>
        <taxon>Bacteria</taxon>
        <taxon>Pseudomonadati</taxon>
        <taxon>Pseudomonadota</taxon>
        <taxon>Alphaproteobacteria</taxon>
        <taxon>Hyphomicrobiales</taxon>
        <taxon>Nitrobacteraceae</taxon>
        <taxon>Bradyrhizobium</taxon>
    </lineage>
</organism>
<dbReference type="Proteomes" id="UP000189796">
    <property type="component" value="Chromosome I"/>
</dbReference>